<keyword evidence="9 19" id="KW-0808">Transferase</keyword>
<feature type="transmembrane region" description="Helical" evidence="19">
    <location>
        <begin position="143"/>
        <end position="163"/>
    </location>
</feature>
<accession>A0ABR7LKG4</accession>
<evidence type="ECO:0000256" key="18">
    <source>
        <dbReference type="ARBA" id="ARBA00049504"/>
    </source>
</evidence>
<comment type="catalytic activity">
    <reaction evidence="18 19">
        <text>alpha-ribazole 5'-phosphate + adenosylcob(III)inamide-GDP = adenosylcob(III)alamin 5'-phosphate + GMP + H(+)</text>
        <dbReference type="Rhea" id="RHEA:23560"/>
        <dbReference type="ChEBI" id="CHEBI:15378"/>
        <dbReference type="ChEBI" id="CHEBI:57918"/>
        <dbReference type="ChEBI" id="CHEBI:58115"/>
        <dbReference type="ChEBI" id="CHEBI:60487"/>
        <dbReference type="ChEBI" id="CHEBI:60493"/>
        <dbReference type="EC" id="2.7.8.26"/>
    </reaction>
</comment>
<evidence type="ECO:0000256" key="17">
    <source>
        <dbReference type="ARBA" id="ARBA00048623"/>
    </source>
</evidence>
<evidence type="ECO:0000313" key="20">
    <source>
        <dbReference type="EMBL" id="MBC6465350.1"/>
    </source>
</evidence>
<dbReference type="Proteomes" id="UP000805614">
    <property type="component" value="Unassembled WGS sequence"/>
</dbReference>
<evidence type="ECO:0000256" key="19">
    <source>
        <dbReference type="HAMAP-Rule" id="MF_00719"/>
    </source>
</evidence>
<keyword evidence="7 19" id="KW-1003">Cell membrane</keyword>
<comment type="catalytic activity">
    <reaction evidence="17 19">
        <text>alpha-ribazole + adenosylcob(III)inamide-GDP = adenosylcob(III)alamin + GMP + H(+)</text>
        <dbReference type="Rhea" id="RHEA:16049"/>
        <dbReference type="ChEBI" id="CHEBI:10329"/>
        <dbReference type="ChEBI" id="CHEBI:15378"/>
        <dbReference type="ChEBI" id="CHEBI:18408"/>
        <dbReference type="ChEBI" id="CHEBI:58115"/>
        <dbReference type="ChEBI" id="CHEBI:60487"/>
        <dbReference type="EC" id="2.7.8.26"/>
    </reaction>
</comment>
<evidence type="ECO:0000313" key="21">
    <source>
        <dbReference type="Proteomes" id="UP000805614"/>
    </source>
</evidence>
<dbReference type="InterPro" id="IPR003805">
    <property type="entry name" value="CobS"/>
</dbReference>
<evidence type="ECO:0000256" key="2">
    <source>
        <dbReference type="ARBA" id="ARBA00004651"/>
    </source>
</evidence>
<feature type="transmembrane region" description="Helical" evidence="19">
    <location>
        <begin position="64"/>
        <end position="82"/>
    </location>
</feature>
<reference evidence="20 21" key="1">
    <citation type="submission" date="2020-06" db="EMBL/GenBank/DDBJ databases">
        <title>Actinomadura xiongansis sp. nov., isolated from soil of Baiyangdian.</title>
        <authorList>
            <person name="Zhang X."/>
        </authorList>
    </citation>
    <scope>NUCLEOTIDE SEQUENCE [LARGE SCALE GENOMIC DNA]</scope>
    <source>
        <strain evidence="20 21">HBUM206468</strain>
    </source>
</reference>
<comment type="function">
    <text evidence="14 19">Joins adenosylcobinamide-GDP and alpha-ribazole to generate adenosylcobalamin (Ado-cobalamin). Also synthesizes adenosylcobalamin 5'-phosphate from adenosylcobinamide-GDP and alpha-ribazole 5'-phosphate.</text>
</comment>
<evidence type="ECO:0000256" key="14">
    <source>
        <dbReference type="ARBA" id="ARBA00025228"/>
    </source>
</evidence>
<name>A0ABR7LKG4_9ACTN</name>
<keyword evidence="21" id="KW-1185">Reference proteome</keyword>
<keyword evidence="8 19" id="KW-0169">Cobalamin biosynthesis</keyword>
<feature type="transmembrane region" description="Helical" evidence="19">
    <location>
        <begin position="202"/>
        <end position="224"/>
    </location>
</feature>
<evidence type="ECO:0000256" key="9">
    <source>
        <dbReference type="ARBA" id="ARBA00022679"/>
    </source>
</evidence>
<dbReference type="PANTHER" id="PTHR34148:SF1">
    <property type="entry name" value="ADENOSYLCOBINAMIDE-GDP RIBAZOLETRANSFERASE"/>
    <property type="match status" value="1"/>
</dbReference>
<evidence type="ECO:0000256" key="16">
    <source>
        <dbReference type="ARBA" id="ARBA00032853"/>
    </source>
</evidence>
<keyword evidence="11 19" id="KW-0460">Magnesium</keyword>
<evidence type="ECO:0000256" key="10">
    <source>
        <dbReference type="ARBA" id="ARBA00022692"/>
    </source>
</evidence>
<protein>
    <recommendedName>
        <fullName evidence="6 19">Adenosylcobinamide-GDP ribazoletransferase</fullName>
        <ecNumber evidence="5 19">2.7.8.26</ecNumber>
    </recommendedName>
    <alternativeName>
        <fullName evidence="16 19">Cobalamin synthase</fullName>
    </alternativeName>
    <alternativeName>
        <fullName evidence="15 19">Cobalamin-5'-phosphate synthase</fullName>
    </alternativeName>
</protein>
<evidence type="ECO:0000256" key="7">
    <source>
        <dbReference type="ARBA" id="ARBA00022475"/>
    </source>
</evidence>
<evidence type="ECO:0000256" key="11">
    <source>
        <dbReference type="ARBA" id="ARBA00022842"/>
    </source>
</evidence>
<comment type="cofactor">
    <cofactor evidence="1 19">
        <name>Mg(2+)</name>
        <dbReference type="ChEBI" id="CHEBI:18420"/>
    </cofactor>
</comment>
<evidence type="ECO:0000256" key="12">
    <source>
        <dbReference type="ARBA" id="ARBA00022989"/>
    </source>
</evidence>
<evidence type="ECO:0000256" key="4">
    <source>
        <dbReference type="ARBA" id="ARBA00010561"/>
    </source>
</evidence>
<dbReference type="EMBL" id="JABVEC010000004">
    <property type="protein sequence ID" value="MBC6465350.1"/>
    <property type="molecule type" value="Genomic_DNA"/>
</dbReference>
<comment type="similarity">
    <text evidence="4 19">Belongs to the CobS family.</text>
</comment>
<evidence type="ECO:0000256" key="6">
    <source>
        <dbReference type="ARBA" id="ARBA00015850"/>
    </source>
</evidence>
<comment type="subcellular location">
    <subcellularLocation>
        <location evidence="2 19">Cell membrane</location>
        <topology evidence="2 19">Multi-pass membrane protein</topology>
    </subcellularLocation>
</comment>
<comment type="pathway">
    <text evidence="3 19">Cofactor biosynthesis; adenosylcobalamin biosynthesis; adenosylcobalamin from cob(II)yrinate a,c-diamide: step 7/7.</text>
</comment>
<dbReference type="PANTHER" id="PTHR34148">
    <property type="entry name" value="ADENOSYLCOBINAMIDE-GDP RIBAZOLETRANSFERASE"/>
    <property type="match status" value="1"/>
</dbReference>
<gene>
    <name evidence="19" type="primary">cobS</name>
    <name evidence="20" type="ORF">HKK74_07570</name>
</gene>
<dbReference type="RefSeq" id="WP_187242366.1">
    <property type="nucleotide sequence ID" value="NZ_BAAAOK010000015.1"/>
</dbReference>
<comment type="caution">
    <text evidence="20">The sequence shown here is derived from an EMBL/GenBank/DDBJ whole genome shotgun (WGS) entry which is preliminary data.</text>
</comment>
<keyword evidence="10 19" id="KW-0812">Transmembrane</keyword>
<feature type="transmembrane region" description="Helical" evidence="19">
    <location>
        <begin position="116"/>
        <end position="137"/>
    </location>
</feature>
<feature type="transmembrane region" description="Helical" evidence="19">
    <location>
        <begin position="175"/>
        <end position="196"/>
    </location>
</feature>
<keyword evidence="13 19" id="KW-0472">Membrane</keyword>
<evidence type="ECO:0000256" key="13">
    <source>
        <dbReference type="ARBA" id="ARBA00023136"/>
    </source>
</evidence>
<evidence type="ECO:0000256" key="1">
    <source>
        <dbReference type="ARBA" id="ARBA00001946"/>
    </source>
</evidence>
<evidence type="ECO:0000256" key="15">
    <source>
        <dbReference type="ARBA" id="ARBA00032605"/>
    </source>
</evidence>
<sequence length="259" mass="25462">MTRISSRSAWCPGLRFAIGTLSIFPVRVSRVDRRAARAAMLWAPAVGALLGLAQAAVLAGVRELTGEVLLAAALAATAGALLTRGLHLDGLADVADGLGSGRPAAGALEIMRRSDIGPFGVVTLVLTLLIQVAALTAASGHGIGGPAIVVAAATGRLALPWACRRGVPAARPDGLGATVAGSVPAAAAAAVTATVLAGAVVLGVVAGSATLPAAVVTGLVSAWLFRRHLLRRLGGVTGDVLGALVEIAATAALIVTALA</sequence>
<evidence type="ECO:0000256" key="3">
    <source>
        <dbReference type="ARBA" id="ARBA00004663"/>
    </source>
</evidence>
<feature type="transmembrane region" description="Helical" evidence="19">
    <location>
        <begin position="39"/>
        <end position="58"/>
    </location>
</feature>
<evidence type="ECO:0000256" key="5">
    <source>
        <dbReference type="ARBA" id="ARBA00013200"/>
    </source>
</evidence>
<dbReference type="Pfam" id="PF02654">
    <property type="entry name" value="CobS"/>
    <property type="match status" value="1"/>
</dbReference>
<keyword evidence="12 19" id="KW-1133">Transmembrane helix</keyword>
<dbReference type="HAMAP" id="MF_00719">
    <property type="entry name" value="CobS"/>
    <property type="match status" value="1"/>
</dbReference>
<proteinExistence type="inferred from homology"/>
<dbReference type="EC" id="2.7.8.26" evidence="5 19"/>
<organism evidence="20 21">
    <name type="scientific">Actinomadura alba</name>
    <dbReference type="NCBI Taxonomy" id="406431"/>
    <lineage>
        <taxon>Bacteria</taxon>
        <taxon>Bacillati</taxon>
        <taxon>Actinomycetota</taxon>
        <taxon>Actinomycetes</taxon>
        <taxon>Streptosporangiales</taxon>
        <taxon>Thermomonosporaceae</taxon>
        <taxon>Actinomadura</taxon>
    </lineage>
</organism>
<feature type="transmembrane region" description="Helical" evidence="19">
    <location>
        <begin position="236"/>
        <end position="258"/>
    </location>
</feature>
<evidence type="ECO:0000256" key="8">
    <source>
        <dbReference type="ARBA" id="ARBA00022573"/>
    </source>
</evidence>